<dbReference type="SUPFAM" id="SSF53474">
    <property type="entry name" value="alpha/beta-Hydrolases"/>
    <property type="match status" value="1"/>
</dbReference>
<dbReference type="GO" id="GO:0004622">
    <property type="term" value="F:phosphatidylcholine lysophospholipase activity"/>
    <property type="evidence" value="ECO:0007669"/>
    <property type="project" value="TreeGrafter"/>
</dbReference>
<protein>
    <submittedName>
        <fullName evidence="3">Lysophospholipase L1</fullName>
    </submittedName>
</protein>
<sequence>MHFRFLFIFCALLLGLHTSRAGSFDAKDSTLVAEKAPAAGWSILNKGAGNSNSLDLLGRIDKDVISEKPDMVFIMVGIHDMINLHKFLDYGTYRKAYQKIIGKLRQAGIETVLLNLTPVDTSAISNRYELDFFDAPPLVKVRKANDIIAELARANGLKTIDLYQEFIDRKSPNPGKNSLIMNVANSGKPDGVHPTSEGNRIIAEQVFNFLVANNKISQKKKLIFFGDSIIFGQGVEGSGTCEGQTFPAYLKRMIQWDELAPYFSIPYEYENVEGNYADPFVFDDGSLVNDLADWKERRKEILSKWHGKMGPWPELITEPKYEIVESIDQEAFVQHTIQFEWVPGQTTKGYLLIPHGSENRPAVVTVYYEPETAIGKGKPHRDFALQLAQRGFVTLSLGTSETTENQTYSLYYPHIDSATVQPLSMLAYAAANAWHLLAGLPEVNKDKIGITGHSYGGKWAMFASCLFDKYAAAAWSDPGIVFEQDKPNINYWEPWYLGYHPPPWRKRGLPTADNPARGLYPELLEQKMDLHELHVLMAPRPFLVSGGAEDPESRWVPLNYSLRANAYYNVKNRVGMSNRPKHAPNPDSNEIIYSFFEYYLAD</sequence>
<feature type="chain" id="PRO_5013382845" evidence="1">
    <location>
        <begin position="22"/>
        <end position="602"/>
    </location>
</feature>
<dbReference type="RefSeq" id="WP_073095032.1">
    <property type="nucleotide sequence ID" value="NZ_FRCY01000007.1"/>
</dbReference>
<dbReference type="STRING" id="388280.SAMN04488057_107123"/>
<accession>A0A1M7P894</accession>
<evidence type="ECO:0000256" key="1">
    <source>
        <dbReference type="SAM" id="SignalP"/>
    </source>
</evidence>
<dbReference type="InterPro" id="IPR036514">
    <property type="entry name" value="SGNH_hydro_sf"/>
</dbReference>
<dbReference type="OrthoDB" id="3668964at2"/>
<dbReference type="PANTHER" id="PTHR30383">
    <property type="entry name" value="THIOESTERASE 1/PROTEASE 1/LYSOPHOSPHOLIPASE L1"/>
    <property type="match status" value="1"/>
</dbReference>
<name>A0A1M7P894_9BACT</name>
<dbReference type="InterPro" id="IPR029058">
    <property type="entry name" value="AB_hydrolase_fold"/>
</dbReference>
<feature type="domain" description="SGNH hydrolase-type esterase" evidence="2">
    <location>
        <begin position="40"/>
        <end position="201"/>
    </location>
</feature>
<proteinExistence type="predicted"/>
<dbReference type="InterPro" id="IPR051532">
    <property type="entry name" value="Ester_Hydrolysis_Enzymes"/>
</dbReference>
<keyword evidence="4" id="KW-1185">Reference proteome</keyword>
<dbReference type="EMBL" id="FRCY01000007">
    <property type="protein sequence ID" value="SHN12876.1"/>
    <property type="molecule type" value="Genomic_DNA"/>
</dbReference>
<keyword evidence="1" id="KW-0732">Signal</keyword>
<dbReference type="PANTHER" id="PTHR30383:SF5">
    <property type="entry name" value="SGNH HYDROLASE-TYPE ESTERASE DOMAIN-CONTAINING PROTEIN"/>
    <property type="match status" value="1"/>
</dbReference>
<evidence type="ECO:0000259" key="2">
    <source>
        <dbReference type="Pfam" id="PF13472"/>
    </source>
</evidence>
<dbReference type="InterPro" id="IPR013830">
    <property type="entry name" value="SGNH_hydro"/>
</dbReference>
<dbReference type="AlphaFoldDB" id="A0A1M7P894"/>
<dbReference type="Proteomes" id="UP000184513">
    <property type="component" value="Unassembled WGS sequence"/>
</dbReference>
<dbReference type="Pfam" id="PF13472">
    <property type="entry name" value="Lipase_GDSL_2"/>
    <property type="match status" value="1"/>
</dbReference>
<gene>
    <name evidence="3" type="ORF">SAMN04488057_107123</name>
</gene>
<reference evidence="3 4" key="1">
    <citation type="submission" date="2016-11" db="EMBL/GenBank/DDBJ databases">
        <authorList>
            <person name="Jaros S."/>
            <person name="Januszkiewicz K."/>
            <person name="Wedrychowicz H."/>
        </authorList>
    </citation>
    <scope>NUCLEOTIDE SEQUENCE [LARGE SCALE GENOMIC DNA]</scope>
    <source>
        <strain evidence="3 4">CGMCC 1.6102</strain>
    </source>
</reference>
<feature type="signal peptide" evidence="1">
    <location>
        <begin position="1"/>
        <end position="21"/>
    </location>
</feature>
<evidence type="ECO:0000313" key="4">
    <source>
        <dbReference type="Proteomes" id="UP000184513"/>
    </source>
</evidence>
<dbReference type="Gene3D" id="3.40.50.1820">
    <property type="entry name" value="alpha/beta hydrolase"/>
    <property type="match status" value="1"/>
</dbReference>
<organism evidence="3 4">
    <name type="scientific">Cyclobacterium lianum</name>
    <dbReference type="NCBI Taxonomy" id="388280"/>
    <lineage>
        <taxon>Bacteria</taxon>
        <taxon>Pseudomonadati</taxon>
        <taxon>Bacteroidota</taxon>
        <taxon>Cytophagia</taxon>
        <taxon>Cytophagales</taxon>
        <taxon>Cyclobacteriaceae</taxon>
        <taxon>Cyclobacterium</taxon>
    </lineage>
</organism>
<dbReference type="Gene3D" id="3.40.50.1110">
    <property type="entry name" value="SGNH hydrolase"/>
    <property type="match status" value="1"/>
</dbReference>
<dbReference type="SUPFAM" id="SSF52266">
    <property type="entry name" value="SGNH hydrolase"/>
    <property type="match status" value="1"/>
</dbReference>
<evidence type="ECO:0000313" key="3">
    <source>
        <dbReference type="EMBL" id="SHN12876.1"/>
    </source>
</evidence>